<protein>
    <submittedName>
        <fullName evidence="2">Uncharacterized protein</fullName>
    </submittedName>
</protein>
<comment type="caution">
    <text evidence="2">The sequence shown here is derived from an EMBL/GenBank/DDBJ whole genome shotgun (WGS) entry which is preliminary data.</text>
</comment>
<keyword evidence="1" id="KW-0472">Membrane</keyword>
<gene>
    <name evidence="2" type="ORF">A9R00_08940</name>
</gene>
<reference evidence="3" key="1">
    <citation type="journal article" date="2017" name="Proc. Natl. Acad. Sci. U.S.A.">
        <title>Simulation of Deepwater Horizon oil plume reveals substrate specialization within a complex community of hydrocarbon degraders.</title>
        <authorList>
            <person name="Hu P."/>
            <person name="Dubinsky E.A."/>
            <person name="Probst A.J."/>
            <person name="Wang J."/>
            <person name="Sieber C.M.K."/>
            <person name="Tom L.M."/>
            <person name="Gardinali P."/>
            <person name="Banfield J.F."/>
            <person name="Atlas R.M."/>
            <person name="Andersen G.L."/>
        </authorList>
    </citation>
    <scope>NUCLEOTIDE SEQUENCE [LARGE SCALE GENOMIC DNA]</scope>
</reference>
<evidence type="ECO:0000313" key="3">
    <source>
        <dbReference type="Proteomes" id="UP000227088"/>
    </source>
</evidence>
<name>A0A1Y5HTQ9_OLEAN</name>
<dbReference type="Proteomes" id="UP000227088">
    <property type="component" value="Unassembled WGS sequence"/>
</dbReference>
<evidence type="ECO:0000256" key="1">
    <source>
        <dbReference type="SAM" id="Phobius"/>
    </source>
</evidence>
<dbReference type="EMBL" id="MABE01000511">
    <property type="protein sequence ID" value="OUS39867.1"/>
    <property type="molecule type" value="Genomic_DNA"/>
</dbReference>
<dbReference type="AlphaFoldDB" id="A0A1Y5HTQ9"/>
<keyword evidence="1" id="KW-0812">Transmembrane</keyword>
<organism evidence="2 3">
    <name type="scientific">Oleispira antarctica</name>
    <dbReference type="NCBI Taxonomy" id="188908"/>
    <lineage>
        <taxon>Bacteria</taxon>
        <taxon>Pseudomonadati</taxon>
        <taxon>Pseudomonadota</taxon>
        <taxon>Gammaproteobacteria</taxon>
        <taxon>Oceanospirillales</taxon>
        <taxon>Oceanospirillaceae</taxon>
        <taxon>Oleispira</taxon>
    </lineage>
</organism>
<feature type="non-terminal residue" evidence="2">
    <location>
        <position position="1"/>
    </location>
</feature>
<feature type="transmembrane region" description="Helical" evidence="1">
    <location>
        <begin position="33"/>
        <end position="51"/>
    </location>
</feature>
<proteinExistence type="predicted"/>
<accession>A0A1Y5HTQ9</accession>
<sequence length="63" mass="6900">GNWLMLLGLAGTVLSIEVCYVFADQFSLMTQVAAHISTLLFATLIKFGYIMRCIALKGFGEVL</sequence>
<evidence type="ECO:0000313" key="2">
    <source>
        <dbReference type="EMBL" id="OUS39867.1"/>
    </source>
</evidence>
<keyword evidence="1" id="KW-1133">Transmembrane helix</keyword>